<evidence type="ECO:0000256" key="3">
    <source>
        <dbReference type="ARBA" id="ARBA00022512"/>
    </source>
</evidence>
<evidence type="ECO:0000256" key="6">
    <source>
        <dbReference type="ARBA" id="ARBA00022729"/>
    </source>
</evidence>
<evidence type="ECO:0000256" key="14">
    <source>
        <dbReference type="SAM" id="Phobius"/>
    </source>
</evidence>
<keyword evidence="9" id="KW-0811">Translocation</keyword>
<dbReference type="EMBL" id="JAUJGC010000004">
    <property type="protein sequence ID" value="MDN5268660.1"/>
    <property type="molecule type" value="Genomic_DNA"/>
</dbReference>
<keyword evidence="4" id="KW-0964">Secreted</keyword>
<feature type="transmembrane region" description="Helical" evidence="14">
    <location>
        <begin position="192"/>
        <end position="210"/>
    </location>
</feature>
<dbReference type="InterPro" id="IPR019931">
    <property type="entry name" value="LPXTG_anchor"/>
</dbReference>
<sequence>MKKIGQSIITKRVLWTVFFLFIYCLGNRLVLPFVDLKNATIFGGAMGSLGFSSAMMGGNLSSVSLFSVGLSPWMSAMILWQMFSFSKKMGLKNLPVEIQERRRMYLTLAIALVQSLAVSLNLPIVSGVNGGLAVFMNTILLISGTFFLVWLSDLNSLFGIGGSIVILMASMMVNLPYQIMDSIEKLGIGWDVLLPLILFSLIFLYVSGIVQRARYRIPINKINIHNRFKQYSYLDIMLNPAGGMPFMYAMSLVSIPQYVFMLIQFMHPENKWASEATKSLTVGRPLWLVIYLVMLFVLGLAFAFVNVSGEQISESQSVSNSVSASESASISESQSVSNSESASTSESQSVSNSESASESGSISESQSVSTSESASESASISESQSVSNSESVSESASISESQSVSNSESASTSELISESQSVSNSESASESASISTSESISLSESQSASASVPESSSSSVSISASTSASESSSEVKDPKQKRGSHALPKTGEENSSLSMIFGALATATGLAFLAKRKKDEEGEDY</sequence>
<dbReference type="Pfam" id="PF00344">
    <property type="entry name" value="SecY"/>
    <property type="match status" value="1"/>
</dbReference>
<organism evidence="16 17">
    <name type="scientific">Streptococcus vestibularis</name>
    <dbReference type="NCBI Taxonomy" id="1343"/>
    <lineage>
        <taxon>Bacteria</taxon>
        <taxon>Bacillati</taxon>
        <taxon>Bacillota</taxon>
        <taxon>Bacilli</taxon>
        <taxon>Lactobacillales</taxon>
        <taxon>Streptococcaceae</taxon>
        <taxon>Streptococcus</taxon>
    </lineage>
</organism>
<dbReference type="AlphaFoldDB" id="A0AAW7QHP5"/>
<feature type="transmembrane region" description="Helical" evidence="14">
    <location>
        <begin position="286"/>
        <end position="307"/>
    </location>
</feature>
<feature type="transmembrane region" description="Helical" evidence="14">
    <location>
        <begin position="104"/>
        <end position="124"/>
    </location>
</feature>
<evidence type="ECO:0000256" key="10">
    <source>
        <dbReference type="ARBA" id="ARBA00023088"/>
    </source>
</evidence>
<dbReference type="PRINTS" id="PR00303">
    <property type="entry name" value="SECYTRNLCASE"/>
</dbReference>
<dbReference type="InterPro" id="IPR002208">
    <property type="entry name" value="SecY/SEC61-alpha"/>
</dbReference>
<feature type="transmembrane region" description="Helical" evidence="14">
    <location>
        <begin position="130"/>
        <end position="150"/>
    </location>
</feature>
<evidence type="ECO:0000256" key="12">
    <source>
        <dbReference type="NCBIfam" id="TIGR02920"/>
    </source>
</evidence>
<feature type="domain" description="Gram-positive cocci surface proteins LPxTG" evidence="15">
    <location>
        <begin position="487"/>
        <end position="524"/>
    </location>
</feature>
<keyword evidence="5 14" id="KW-0812">Transmembrane</keyword>
<evidence type="ECO:0000256" key="4">
    <source>
        <dbReference type="ARBA" id="ARBA00022525"/>
    </source>
</evidence>
<feature type="transmembrane region" description="Helical" evidence="14">
    <location>
        <begin position="12"/>
        <end position="31"/>
    </location>
</feature>
<evidence type="ECO:0000256" key="5">
    <source>
        <dbReference type="ARBA" id="ARBA00022692"/>
    </source>
</evidence>
<keyword evidence="10" id="KW-0572">Peptidoglycan-anchor</keyword>
<dbReference type="InterPro" id="IPR014269">
    <property type="entry name" value="SecY2"/>
</dbReference>
<name>A0AAW7QHP5_STRVE</name>
<dbReference type="GO" id="GO:0016020">
    <property type="term" value="C:membrane"/>
    <property type="evidence" value="ECO:0007669"/>
    <property type="project" value="InterPro"/>
</dbReference>
<feature type="transmembrane region" description="Helical" evidence="14">
    <location>
        <begin position="63"/>
        <end position="83"/>
    </location>
</feature>
<keyword evidence="1" id="KW-0813">Transport</keyword>
<dbReference type="PROSITE" id="PS50847">
    <property type="entry name" value="GRAM_POS_ANCHORING"/>
    <property type="match status" value="1"/>
</dbReference>
<dbReference type="SUPFAM" id="SSF103491">
    <property type="entry name" value="Preprotein translocase SecY subunit"/>
    <property type="match status" value="1"/>
</dbReference>
<evidence type="ECO:0000256" key="11">
    <source>
        <dbReference type="ARBA" id="ARBA00023136"/>
    </source>
</evidence>
<keyword evidence="7" id="KW-0653">Protein transport</keyword>
<evidence type="ECO:0000256" key="1">
    <source>
        <dbReference type="ARBA" id="ARBA00022448"/>
    </source>
</evidence>
<evidence type="ECO:0000313" key="17">
    <source>
        <dbReference type="Proteomes" id="UP001172310"/>
    </source>
</evidence>
<proteinExistence type="predicted"/>
<feature type="transmembrane region" description="Helical" evidence="14">
    <location>
        <begin position="157"/>
        <end position="180"/>
    </location>
</feature>
<evidence type="ECO:0000313" key="16">
    <source>
        <dbReference type="EMBL" id="MDN5268660.1"/>
    </source>
</evidence>
<comment type="caution">
    <text evidence="16">The sequence shown here is derived from an EMBL/GenBank/DDBJ whole genome shotgun (WGS) entry which is preliminary data.</text>
</comment>
<evidence type="ECO:0000259" key="15">
    <source>
        <dbReference type="PROSITE" id="PS50847"/>
    </source>
</evidence>
<evidence type="ECO:0000256" key="8">
    <source>
        <dbReference type="ARBA" id="ARBA00022989"/>
    </source>
</evidence>
<dbReference type="GO" id="GO:0006886">
    <property type="term" value="P:intracellular protein transport"/>
    <property type="evidence" value="ECO:0007669"/>
    <property type="project" value="UniProtKB-UniRule"/>
</dbReference>
<evidence type="ECO:0000256" key="2">
    <source>
        <dbReference type="ARBA" id="ARBA00022475"/>
    </source>
</evidence>
<accession>A0AAW7QHP5</accession>
<evidence type="ECO:0000256" key="13">
    <source>
        <dbReference type="SAM" id="MobiDB-lite"/>
    </source>
</evidence>
<keyword evidence="2" id="KW-1003">Cell membrane</keyword>
<feature type="compositionally biased region" description="Low complexity" evidence="13">
    <location>
        <begin position="330"/>
        <end position="472"/>
    </location>
</feature>
<gene>
    <name evidence="16" type="primary">secY2</name>
    <name evidence="16" type="ORF">QY913_00530</name>
</gene>
<evidence type="ECO:0000256" key="9">
    <source>
        <dbReference type="ARBA" id="ARBA00023010"/>
    </source>
</evidence>
<dbReference type="NCBIfam" id="TIGR01167">
    <property type="entry name" value="LPXTG_anchor"/>
    <property type="match status" value="1"/>
</dbReference>
<keyword evidence="11 14" id="KW-0472">Membrane</keyword>
<dbReference type="InterPro" id="IPR023201">
    <property type="entry name" value="SecY_dom_sf"/>
</dbReference>
<keyword evidence="3" id="KW-0134">Cell wall</keyword>
<reference evidence="16" key="1">
    <citation type="submission" date="2023-07" db="EMBL/GenBank/DDBJ databases">
        <title>SVep1, a Temperate Phage of Human Oral Commensal Streptococcus vestibularis.</title>
        <authorList>
            <person name="Wu M."/>
            <person name="Zhu Y."/>
            <person name="Li Y."/>
        </authorList>
    </citation>
    <scope>NUCLEOTIDE SEQUENCE</scope>
    <source>
        <strain evidence="16">SVE8</strain>
    </source>
</reference>
<keyword evidence="6" id="KW-0732">Signal</keyword>
<protein>
    <recommendedName>
        <fullName evidence="12">Accessory Sec system protein translocase subunit SecY2</fullName>
    </recommendedName>
</protein>
<feature type="region of interest" description="Disordered" evidence="13">
    <location>
        <begin position="330"/>
        <end position="495"/>
    </location>
</feature>
<dbReference type="Gene3D" id="1.10.3370.10">
    <property type="entry name" value="SecY subunit domain"/>
    <property type="match status" value="1"/>
</dbReference>
<dbReference type="Pfam" id="PF00746">
    <property type="entry name" value="Gram_pos_anchor"/>
    <property type="match status" value="1"/>
</dbReference>
<evidence type="ECO:0000256" key="7">
    <source>
        <dbReference type="ARBA" id="ARBA00022927"/>
    </source>
</evidence>
<keyword evidence="8 14" id="KW-1133">Transmembrane helix</keyword>
<dbReference type="NCBIfam" id="TIGR02920">
    <property type="entry name" value="acc_sec_Y2"/>
    <property type="match status" value="1"/>
</dbReference>
<dbReference type="Proteomes" id="UP001172310">
    <property type="component" value="Unassembled WGS sequence"/>
</dbReference>